<dbReference type="PROSITE" id="PS00543">
    <property type="entry name" value="HLYD_FAMILY"/>
    <property type="match status" value="1"/>
</dbReference>
<dbReference type="InterPro" id="IPR058982">
    <property type="entry name" value="Beta-barrel_AprE"/>
</dbReference>
<gene>
    <name evidence="11" type="ORF">SAMN05216562_3414</name>
</gene>
<dbReference type="Proteomes" id="UP000198658">
    <property type="component" value="Unassembled WGS sequence"/>
</dbReference>
<accession>A0A1H4BRQ9</accession>
<evidence type="ECO:0000256" key="6">
    <source>
        <dbReference type="ARBA" id="ARBA00022692"/>
    </source>
</evidence>
<name>A0A1H4BRQ9_9GAMM</name>
<evidence type="ECO:0000313" key="11">
    <source>
        <dbReference type="EMBL" id="SEA50532.1"/>
    </source>
</evidence>
<evidence type="ECO:0000256" key="8">
    <source>
        <dbReference type="ARBA" id="ARBA00023136"/>
    </source>
</evidence>
<feature type="domain" description="AprE-like beta-barrel" evidence="10">
    <location>
        <begin position="307"/>
        <end position="399"/>
    </location>
</feature>
<evidence type="ECO:0000313" key="12">
    <source>
        <dbReference type="Proteomes" id="UP000198658"/>
    </source>
</evidence>
<dbReference type="EMBL" id="FNQO01000007">
    <property type="protein sequence ID" value="SEA50532.1"/>
    <property type="molecule type" value="Genomic_DNA"/>
</dbReference>
<proteinExistence type="inferred from homology"/>
<evidence type="ECO:0000259" key="10">
    <source>
        <dbReference type="Pfam" id="PF26002"/>
    </source>
</evidence>
<keyword evidence="12" id="KW-1185">Reference proteome</keyword>
<keyword evidence="7 9" id="KW-1133">Transmembrane helix</keyword>
<dbReference type="RefSeq" id="WP_091391249.1">
    <property type="nucleotide sequence ID" value="NZ_FNQO01000007.1"/>
</dbReference>
<dbReference type="Gene3D" id="2.40.30.170">
    <property type="match status" value="1"/>
</dbReference>
<evidence type="ECO:0000256" key="3">
    <source>
        <dbReference type="ARBA" id="ARBA00022448"/>
    </source>
</evidence>
<keyword evidence="5 9" id="KW-0997">Cell inner membrane</keyword>
<evidence type="ECO:0000256" key="5">
    <source>
        <dbReference type="ARBA" id="ARBA00022519"/>
    </source>
</evidence>
<dbReference type="PRINTS" id="PR01490">
    <property type="entry name" value="RTXTOXIND"/>
</dbReference>
<comment type="subcellular location">
    <subcellularLocation>
        <location evidence="1 9">Cell inner membrane</location>
        <topology evidence="1 9">Single-pass membrane protein</topology>
    </subcellularLocation>
</comment>
<evidence type="ECO:0000256" key="1">
    <source>
        <dbReference type="ARBA" id="ARBA00004377"/>
    </source>
</evidence>
<dbReference type="GO" id="GO:0005886">
    <property type="term" value="C:plasma membrane"/>
    <property type="evidence" value="ECO:0007669"/>
    <property type="project" value="UniProtKB-SubCell"/>
</dbReference>
<evidence type="ECO:0000256" key="9">
    <source>
        <dbReference type="RuleBase" id="RU365093"/>
    </source>
</evidence>
<dbReference type="InterPro" id="IPR006144">
    <property type="entry name" value="Secretion_HlyD_CS"/>
</dbReference>
<dbReference type="OrthoDB" id="9775513at2"/>
<dbReference type="AlphaFoldDB" id="A0A1H4BRQ9"/>
<dbReference type="NCBIfam" id="TIGR01843">
    <property type="entry name" value="type_I_hlyD"/>
    <property type="match status" value="1"/>
</dbReference>
<dbReference type="InterPro" id="IPR050739">
    <property type="entry name" value="MFP"/>
</dbReference>
<feature type="transmembrane region" description="Helical" evidence="9">
    <location>
        <begin position="52"/>
        <end position="71"/>
    </location>
</feature>
<reference evidence="12" key="1">
    <citation type="submission" date="2016-10" db="EMBL/GenBank/DDBJ databases">
        <authorList>
            <person name="Varghese N."/>
            <person name="Submissions S."/>
        </authorList>
    </citation>
    <scope>NUCLEOTIDE SEQUENCE [LARGE SCALE GENOMIC DNA]</scope>
    <source>
        <strain evidence="12">CGMCC 1.10657</strain>
    </source>
</reference>
<dbReference type="PANTHER" id="PTHR30386">
    <property type="entry name" value="MEMBRANE FUSION SUBUNIT OF EMRAB-TOLC MULTIDRUG EFFLUX PUMP"/>
    <property type="match status" value="1"/>
</dbReference>
<dbReference type="InterPro" id="IPR010129">
    <property type="entry name" value="T1SS_HlyD"/>
</dbReference>
<keyword evidence="8 9" id="KW-0472">Membrane</keyword>
<dbReference type="Gene3D" id="2.40.50.100">
    <property type="match status" value="1"/>
</dbReference>
<comment type="similarity">
    <text evidence="2 9">Belongs to the membrane fusion protein (MFP) (TC 8.A.1) family.</text>
</comment>
<dbReference type="SUPFAM" id="SSF111369">
    <property type="entry name" value="HlyD-like secretion proteins"/>
    <property type="match status" value="1"/>
</dbReference>
<evidence type="ECO:0000256" key="4">
    <source>
        <dbReference type="ARBA" id="ARBA00022475"/>
    </source>
</evidence>
<keyword evidence="6 9" id="KW-0812">Transmembrane</keyword>
<dbReference type="PANTHER" id="PTHR30386:SF26">
    <property type="entry name" value="TRANSPORT PROTEIN COMB"/>
    <property type="match status" value="1"/>
</dbReference>
<keyword evidence="4 9" id="KW-1003">Cell membrane</keyword>
<organism evidence="11 12">
    <name type="scientific">Microbulbifer marinus</name>
    <dbReference type="NCBI Taxonomy" id="658218"/>
    <lineage>
        <taxon>Bacteria</taxon>
        <taxon>Pseudomonadati</taxon>
        <taxon>Pseudomonadota</taxon>
        <taxon>Gammaproteobacteria</taxon>
        <taxon>Cellvibrionales</taxon>
        <taxon>Microbulbiferaceae</taxon>
        <taxon>Microbulbifer</taxon>
    </lineage>
</organism>
<dbReference type="STRING" id="658218.SAMN05216562_3414"/>
<dbReference type="GO" id="GO:0009306">
    <property type="term" value="P:protein secretion"/>
    <property type="evidence" value="ECO:0007669"/>
    <property type="project" value="InterPro"/>
</dbReference>
<keyword evidence="3 9" id="KW-0813">Transport</keyword>
<sequence>MASIITGNQSRPNAGRQKRSGSIPLLEADYHSAEQHYSDEVDEATVIRSTRVVWIFFLLIAALITWSYFAVLDEVTTGTGKVVPTSRAQVIESLEGGILLSLEVSEGDIVERGQVLAQLDPTQFRSNAEESAARYRAALARVARLTAEVNGTALTFPEQLDPYEELKEKETKLFKTRQDSLAETLGGLGESLRLVERELSITKSLVSSGAASNVDVLRLSREKSELELKIRESRSEYMIQAREQLAMVSAEVQALSSVLEGRSDSLTRLTHRSPVRGIVKDIAVTTIGGVIPPNGRLMEIVPLNDQLLIEARISPRDIAFIHPGQAAMVKITAYDYATFGGLDGRVTTISPDTIQDEIKPEEFYYRVFILTDSDALTNDAGSEFPITPGMIATVDIKTGSKTVFDYLVKPVNRAREALRER</sequence>
<protein>
    <recommendedName>
        <fullName evidence="9">Membrane fusion protein (MFP) family protein</fullName>
    </recommendedName>
</protein>
<dbReference type="Pfam" id="PF26002">
    <property type="entry name" value="Beta-barrel_AprE"/>
    <property type="match status" value="1"/>
</dbReference>
<evidence type="ECO:0000256" key="7">
    <source>
        <dbReference type="ARBA" id="ARBA00022989"/>
    </source>
</evidence>
<evidence type="ECO:0000256" key="2">
    <source>
        <dbReference type="ARBA" id="ARBA00009477"/>
    </source>
</evidence>